<keyword evidence="3" id="KW-1185">Reference proteome</keyword>
<protein>
    <submittedName>
        <fullName evidence="2">Uncharacterized protein</fullName>
    </submittedName>
</protein>
<keyword evidence="1" id="KW-1133">Transmembrane helix</keyword>
<keyword evidence="1" id="KW-0812">Transmembrane</keyword>
<name>A0A1R1LLD2_9MICC</name>
<gene>
    <name evidence="2" type="ORF">BKD30_02020</name>
</gene>
<keyword evidence="1" id="KW-0472">Membrane</keyword>
<dbReference type="AlphaFoldDB" id="A0A1R1LLD2"/>
<evidence type="ECO:0000256" key="1">
    <source>
        <dbReference type="SAM" id="Phobius"/>
    </source>
</evidence>
<sequence length="65" mass="6976">MMALSRAGRRALLFLVPYVVTMALVPRLGLVLALLVGLTAFAALRFVLHATTGRDRTVGNSSHRG</sequence>
<feature type="transmembrane region" description="Helical" evidence="1">
    <location>
        <begin position="7"/>
        <end position="24"/>
    </location>
</feature>
<dbReference type="EMBL" id="MRDE01000009">
    <property type="protein sequence ID" value="OMH28304.1"/>
    <property type="molecule type" value="Genomic_DNA"/>
</dbReference>
<proteinExistence type="predicted"/>
<comment type="caution">
    <text evidence="2">The sequence shown here is derived from an EMBL/GenBank/DDBJ whole genome shotgun (WGS) entry which is preliminary data.</text>
</comment>
<reference evidence="2 3" key="1">
    <citation type="submission" date="2016-12" db="EMBL/GenBank/DDBJ databases">
        <title>Draft genome of Tersicoccus phoenicis 1P05MA.</title>
        <authorList>
            <person name="Nakajima Y."/>
            <person name="Yoshizawa S."/>
            <person name="Nakamura K."/>
            <person name="Ogura Y."/>
            <person name="Hayashi T."/>
            <person name="Kogure K."/>
        </authorList>
    </citation>
    <scope>NUCLEOTIDE SEQUENCE [LARGE SCALE GENOMIC DNA]</scope>
    <source>
        <strain evidence="2 3">1p05MA</strain>
    </source>
</reference>
<evidence type="ECO:0000313" key="2">
    <source>
        <dbReference type="EMBL" id="OMH28304.1"/>
    </source>
</evidence>
<dbReference type="RefSeq" id="WP_076701266.1">
    <property type="nucleotide sequence ID" value="NZ_MRDE01000009.1"/>
</dbReference>
<accession>A0A1R1LLD2</accession>
<evidence type="ECO:0000313" key="3">
    <source>
        <dbReference type="Proteomes" id="UP000187085"/>
    </source>
</evidence>
<organism evidence="2 3">
    <name type="scientific">Tersicoccus phoenicis</name>
    <dbReference type="NCBI Taxonomy" id="554083"/>
    <lineage>
        <taxon>Bacteria</taxon>
        <taxon>Bacillati</taxon>
        <taxon>Actinomycetota</taxon>
        <taxon>Actinomycetes</taxon>
        <taxon>Micrococcales</taxon>
        <taxon>Micrococcaceae</taxon>
        <taxon>Tersicoccus</taxon>
    </lineage>
</organism>
<feature type="transmembrane region" description="Helical" evidence="1">
    <location>
        <begin position="30"/>
        <end position="48"/>
    </location>
</feature>
<dbReference type="Proteomes" id="UP000187085">
    <property type="component" value="Unassembled WGS sequence"/>
</dbReference>